<feature type="domain" description="Arginyl tRNA synthetase N-terminal" evidence="7">
    <location>
        <begin position="17"/>
        <end position="105"/>
    </location>
</feature>
<keyword evidence="4" id="KW-0067">ATP-binding</keyword>
<evidence type="ECO:0000259" key="7">
    <source>
        <dbReference type="SMART" id="SM01016"/>
    </source>
</evidence>
<dbReference type="PANTHER" id="PTHR11956">
    <property type="entry name" value="ARGINYL-TRNA SYNTHETASE"/>
    <property type="match status" value="1"/>
</dbReference>
<comment type="catalytic activity">
    <reaction evidence="5">
        <text>tRNA(Arg) + L-arginine + ATP = L-arginyl-tRNA(Arg) + AMP + diphosphate</text>
        <dbReference type="Rhea" id="RHEA:20301"/>
        <dbReference type="Rhea" id="RHEA-COMP:9658"/>
        <dbReference type="Rhea" id="RHEA-COMP:9673"/>
        <dbReference type="ChEBI" id="CHEBI:30616"/>
        <dbReference type="ChEBI" id="CHEBI:32682"/>
        <dbReference type="ChEBI" id="CHEBI:33019"/>
        <dbReference type="ChEBI" id="CHEBI:78442"/>
        <dbReference type="ChEBI" id="CHEBI:78513"/>
        <dbReference type="ChEBI" id="CHEBI:456215"/>
        <dbReference type="EC" id="6.1.1.19"/>
    </reaction>
</comment>
<dbReference type="InterPro" id="IPR009080">
    <property type="entry name" value="tRNAsynth_Ia_anticodon-bd"/>
</dbReference>
<evidence type="ECO:0000259" key="6">
    <source>
        <dbReference type="SMART" id="SM00836"/>
    </source>
</evidence>
<evidence type="ECO:0000256" key="1">
    <source>
        <dbReference type="ARBA" id="ARBA00012837"/>
    </source>
</evidence>
<evidence type="ECO:0000256" key="2">
    <source>
        <dbReference type="ARBA" id="ARBA00022598"/>
    </source>
</evidence>
<evidence type="ECO:0000313" key="9">
    <source>
        <dbReference type="Proteomes" id="UP001501102"/>
    </source>
</evidence>
<dbReference type="Proteomes" id="UP001501102">
    <property type="component" value="Unassembled WGS sequence"/>
</dbReference>
<feature type="domain" description="DALR anticodon binding" evidence="6">
    <location>
        <begin position="171"/>
        <end position="285"/>
    </location>
</feature>
<dbReference type="SMART" id="SM01016">
    <property type="entry name" value="Arg_tRNA_synt_N"/>
    <property type="match status" value="1"/>
</dbReference>
<dbReference type="SUPFAM" id="SSF47323">
    <property type="entry name" value="Anticodon-binding domain of a subclass of class I aminoacyl-tRNA synthetases"/>
    <property type="match status" value="1"/>
</dbReference>
<keyword evidence="2" id="KW-0436">Ligase</keyword>
<dbReference type="Gene3D" id="1.10.730.10">
    <property type="entry name" value="Isoleucyl-tRNA Synthetase, Domain 1"/>
    <property type="match status" value="1"/>
</dbReference>
<dbReference type="SMART" id="SM00836">
    <property type="entry name" value="DALR_1"/>
    <property type="match status" value="1"/>
</dbReference>
<evidence type="ECO:0000256" key="3">
    <source>
        <dbReference type="ARBA" id="ARBA00022741"/>
    </source>
</evidence>
<dbReference type="InterPro" id="IPR005148">
    <property type="entry name" value="Arg-tRNA-synth_N"/>
</dbReference>
<evidence type="ECO:0000313" key="8">
    <source>
        <dbReference type="EMBL" id="GAA2909805.1"/>
    </source>
</evidence>
<reference evidence="8 9" key="1">
    <citation type="journal article" date="2019" name="Int. J. Syst. Evol. Microbiol.">
        <title>The Global Catalogue of Microorganisms (GCM) 10K type strain sequencing project: providing services to taxonomists for standard genome sequencing and annotation.</title>
        <authorList>
            <consortium name="The Broad Institute Genomics Platform"/>
            <consortium name="The Broad Institute Genome Sequencing Center for Infectious Disease"/>
            <person name="Wu L."/>
            <person name="Ma J."/>
        </authorList>
    </citation>
    <scope>NUCLEOTIDE SEQUENCE [LARGE SCALE GENOMIC DNA]</scope>
    <source>
        <strain evidence="8 9">JCM 4087</strain>
    </source>
</reference>
<dbReference type="InterPro" id="IPR008909">
    <property type="entry name" value="DALR_anticod-bd"/>
</dbReference>
<dbReference type="NCBIfam" id="NF045898">
    <property type="entry name" value="ArgS_rel_codon"/>
    <property type="match status" value="1"/>
</dbReference>
<dbReference type="EC" id="6.1.1.19" evidence="1"/>
<proteinExistence type="predicted"/>
<protein>
    <recommendedName>
        <fullName evidence="1">arginine--tRNA ligase</fullName>
        <ecNumber evidence="1">6.1.1.19</ecNumber>
    </recommendedName>
</protein>
<comment type="caution">
    <text evidence="8">The sequence shown here is derived from an EMBL/GenBank/DDBJ whole genome shotgun (WGS) entry which is preliminary data.</text>
</comment>
<dbReference type="SUPFAM" id="SSF55190">
    <property type="entry name" value="Arginyl-tRNA synthetase (ArgRS), N-terminal 'additional' domain"/>
    <property type="match status" value="1"/>
</dbReference>
<dbReference type="Pfam" id="PF05746">
    <property type="entry name" value="DALR_1"/>
    <property type="match status" value="1"/>
</dbReference>
<organism evidence="8 9">
    <name type="scientific">Streptomyces thioluteus</name>
    <dbReference type="NCBI Taxonomy" id="66431"/>
    <lineage>
        <taxon>Bacteria</taxon>
        <taxon>Bacillati</taxon>
        <taxon>Actinomycetota</taxon>
        <taxon>Actinomycetes</taxon>
        <taxon>Kitasatosporales</taxon>
        <taxon>Streptomycetaceae</taxon>
        <taxon>Streptomyces</taxon>
    </lineage>
</organism>
<sequence>MAERPASSPSLGPVTPADLSRTVLHAVRRAVEADELRAAVPATAGVRVPPRPGCGDYATGIALRLAKDSGRPARDVAEVLRRRLAREPGIARVEIAGPGFLNITLDGPHHGRLVREALASRAQSEPLPLRPPDALVRRLGPDAARWSLLCPPGLDRDLLLVQRESNPLFRVRYAHSRCRALLRNARDLGFGPEVEEAYGDGDAPLLTVLADHPRIAAARDPERLARALERLADAFLRWQTTCTPLPRGDEKPSVVHRARLALADATGTVLADGLHQLGITAPAHL</sequence>
<dbReference type="EMBL" id="BAAAXZ010000009">
    <property type="protein sequence ID" value="GAA2909805.1"/>
    <property type="molecule type" value="Genomic_DNA"/>
</dbReference>
<gene>
    <name evidence="8" type="ORF">GCM10020221_02200</name>
</gene>
<dbReference type="InterPro" id="IPR036695">
    <property type="entry name" value="Arg-tRNA-synth_N_sf"/>
</dbReference>
<dbReference type="PANTHER" id="PTHR11956:SF5">
    <property type="entry name" value="ARGININE--TRNA LIGASE, CYTOPLASMIC"/>
    <property type="match status" value="1"/>
</dbReference>
<accession>A0ABN3WBD1</accession>
<dbReference type="InterPro" id="IPR001278">
    <property type="entry name" value="Arg-tRNA-ligase"/>
</dbReference>
<keyword evidence="3" id="KW-0547">Nucleotide-binding</keyword>
<evidence type="ECO:0000256" key="4">
    <source>
        <dbReference type="ARBA" id="ARBA00022840"/>
    </source>
</evidence>
<dbReference type="Gene3D" id="3.30.1360.70">
    <property type="entry name" value="Arginyl tRNA synthetase N-terminal domain"/>
    <property type="match status" value="1"/>
</dbReference>
<evidence type="ECO:0000256" key="5">
    <source>
        <dbReference type="ARBA" id="ARBA00049339"/>
    </source>
</evidence>
<name>A0ABN3WBD1_STRTU</name>
<keyword evidence="9" id="KW-1185">Reference proteome</keyword>
<dbReference type="Pfam" id="PF03485">
    <property type="entry name" value="Arg_tRNA_synt_N"/>
    <property type="match status" value="1"/>
</dbReference>